<gene>
    <name evidence="1" type="ORF">BDP27DRAFT_1374399</name>
</gene>
<protein>
    <submittedName>
        <fullName evidence="1">Uncharacterized protein</fullName>
    </submittedName>
</protein>
<organism evidence="1 2">
    <name type="scientific">Rhodocollybia butyracea</name>
    <dbReference type="NCBI Taxonomy" id="206335"/>
    <lineage>
        <taxon>Eukaryota</taxon>
        <taxon>Fungi</taxon>
        <taxon>Dikarya</taxon>
        <taxon>Basidiomycota</taxon>
        <taxon>Agaricomycotina</taxon>
        <taxon>Agaricomycetes</taxon>
        <taxon>Agaricomycetidae</taxon>
        <taxon>Agaricales</taxon>
        <taxon>Marasmiineae</taxon>
        <taxon>Omphalotaceae</taxon>
        <taxon>Rhodocollybia</taxon>
    </lineage>
</organism>
<name>A0A9P5TW15_9AGAR</name>
<keyword evidence="2" id="KW-1185">Reference proteome</keyword>
<dbReference type="Gene3D" id="2.60.200.20">
    <property type="match status" value="1"/>
</dbReference>
<dbReference type="Proteomes" id="UP000772434">
    <property type="component" value="Unassembled WGS sequence"/>
</dbReference>
<evidence type="ECO:0000313" key="1">
    <source>
        <dbReference type="EMBL" id="KAF9041148.1"/>
    </source>
</evidence>
<comment type="caution">
    <text evidence="1">The sequence shown here is derived from an EMBL/GenBank/DDBJ whole genome shotgun (WGS) entry which is preliminary data.</text>
</comment>
<dbReference type="OrthoDB" id="2989856at2759"/>
<reference evidence="1" key="1">
    <citation type="submission" date="2020-11" db="EMBL/GenBank/DDBJ databases">
        <authorList>
            <consortium name="DOE Joint Genome Institute"/>
            <person name="Ahrendt S."/>
            <person name="Riley R."/>
            <person name="Andreopoulos W."/>
            <person name="Labutti K."/>
            <person name="Pangilinan J."/>
            <person name="Ruiz-Duenas F.J."/>
            <person name="Barrasa J.M."/>
            <person name="Sanchez-Garcia M."/>
            <person name="Camarero S."/>
            <person name="Miyauchi S."/>
            <person name="Serrano A."/>
            <person name="Linde D."/>
            <person name="Babiker R."/>
            <person name="Drula E."/>
            <person name="Ayuso-Fernandez I."/>
            <person name="Pacheco R."/>
            <person name="Padilla G."/>
            <person name="Ferreira P."/>
            <person name="Barriuso J."/>
            <person name="Kellner H."/>
            <person name="Castanera R."/>
            <person name="Alfaro M."/>
            <person name="Ramirez L."/>
            <person name="Pisabarro A.G."/>
            <person name="Kuo A."/>
            <person name="Tritt A."/>
            <person name="Lipzen A."/>
            <person name="He G."/>
            <person name="Yan M."/>
            <person name="Ng V."/>
            <person name="Cullen D."/>
            <person name="Martin F."/>
            <person name="Rosso M.-N."/>
            <person name="Henrissat B."/>
            <person name="Hibbett D."/>
            <person name="Martinez A.T."/>
            <person name="Grigoriev I.V."/>
        </authorList>
    </citation>
    <scope>NUCLEOTIDE SEQUENCE</scope>
    <source>
        <strain evidence="1">AH 40177</strain>
    </source>
</reference>
<evidence type="ECO:0000313" key="2">
    <source>
        <dbReference type="Proteomes" id="UP000772434"/>
    </source>
</evidence>
<dbReference type="EMBL" id="JADNRY010000554">
    <property type="protein sequence ID" value="KAF9041148.1"/>
    <property type="molecule type" value="Genomic_DNA"/>
</dbReference>
<accession>A0A9P5TW15</accession>
<dbReference type="AlphaFoldDB" id="A0A9P5TW15"/>
<proteinExistence type="predicted"/>
<sequence>MSVLFHRRLPPDQPPPCRNSIVHGKRTPLYGLAWVCSPHQLSKNLGGVPTGRGKHRDVISAQWKGPFSYELSPSAVFGMDGNYYLVAEWNEPHPGHTSEAIIEAARKAVGVDKDVTLEATLQWYRFPLTWLVQEEREKEKLALKGMEKFTKPTPWCNLDNLAASVCTVLKYNEPPEARKLVIGRWLYVFKAEAPKIYLEYYISKTQSTYLIGETGHPSCSKKHAAIHTRRNLTRALFANIALAVSS</sequence>